<dbReference type="AlphaFoldDB" id="A0A5E4NA61"/>
<feature type="transmembrane region" description="Helical" evidence="8">
    <location>
        <begin position="14"/>
        <end position="31"/>
    </location>
</feature>
<feature type="transmembrane region" description="Helical" evidence="8">
    <location>
        <begin position="139"/>
        <end position="161"/>
    </location>
</feature>
<evidence type="ECO:0000256" key="6">
    <source>
        <dbReference type="ARBA" id="ARBA00023170"/>
    </source>
</evidence>
<keyword evidence="7 8" id="KW-0807">Transducer</keyword>
<evidence type="ECO:0000313" key="10">
    <source>
        <dbReference type="Proteomes" id="UP000325440"/>
    </source>
</evidence>
<dbReference type="Proteomes" id="UP000325440">
    <property type="component" value="Unassembled WGS sequence"/>
</dbReference>
<dbReference type="GO" id="GO:0050909">
    <property type="term" value="P:sensory perception of taste"/>
    <property type="evidence" value="ECO:0007669"/>
    <property type="project" value="InterPro"/>
</dbReference>
<protein>
    <recommendedName>
        <fullName evidence="8">Gustatory receptor</fullName>
    </recommendedName>
</protein>
<dbReference type="GO" id="GO:0043025">
    <property type="term" value="C:neuronal cell body"/>
    <property type="evidence" value="ECO:0007669"/>
    <property type="project" value="TreeGrafter"/>
</dbReference>
<dbReference type="InterPro" id="IPR013604">
    <property type="entry name" value="7TM_chemorcpt"/>
</dbReference>
<keyword evidence="6 8" id="KW-0675">Receptor</keyword>
<evidence type="ECO:0000313" key="9">
    <source>
        <dbReference type="EMBL" id="VVC40558.1"/>
    </source>
</evidence>
<dbReference type="PANTHER" id="PTHR21143">
    <property type="entry name" value="INVERTEBRATE GUSTATORY RECEPTOR"/>
    <property type="match status" value="1"/>
</dbReference>
<feature type="transmembrane region" description="Helical" evidence="8">
    <location>
        <begin position="369"/>
        <end position="387"/>
    </location>
</feature>
<gene>
    <name evidence="9" type="ORF">CINCED_3A016947</name>
</gene>
<comment type="similarity">
    <text evidence="8">Belongs to the insect chemoreceptor superfamily. Gustatory receptor (GR) family.</text>
</comment>
<evidence type="ECO:0000256" key="1">
    <source>
        <dbReference type="ARBA" id="ARBA00004651"/>
    </source>
</evidence>
<evidence type="ECO:0000256" key="4">
    <source>
        <dbReference type="ARBA" id="ARBA00022989"/>
    </source>
</evidence>
<keyword evidence="2 8" id="KW-1003">Cell membrane</keyword>
<keyword evidence="3 8" id="KW-0812">Transmembrane</keyword>
<evidence type="ECO:0000256" key="7">
    <source>
        <dbReference type="ARBA" id="ARBA00023224"/>
    </source>
</evidence>
<accession>A0A5E4NA61</accession>
<feature type="transmembrane region" description="Helical" evidence="8">
    <location>
        <begin position="299"/>
        <end position="317"/>
    </location>
</feature>
<proteinExistence type="inferred from homology"/>
<dbReference type="OrthoDB" id="6604268at2759"/>
<comment type="function">
    <text evidence="8">Gustatory receptor which mediates acceptance or avoidance behavior, depending on its substrates.</text>
</comment>
<reference evidence="9 10" key="1">
    <citation type="submission" date="2019-08" db="EMBL/GenBank/DDBJ databases">
        <authorList>
            <person name="Alioto T."/>
            <person name="Alioto T."/>
            <person name="Gomez Garrido J."/>
        </authorList>
    </citation>
    <scope>NUCLEOTIDE SEQUENCE [LARGE SCALE GENOMIC DNA]</scope>
</reference>
<keyword evidence="5 8" id="KW-0472">Membrane</keyword>
<evidence type="ECO:0000256" key="2">
    <source>
        <dbReference type="ARBA" id="ARBA00022475"/>
    </source>
</evidence>
<evidence type="ECO:0000256" key="5">
    <source>
        <dbReference type="ARBA" id="ARBA00023136"/>
    </source>
</evidence>
<feature type="transmembrane region" description="Helical" evidence="8">
    <location>
        <begin position="257"/>
        <end position="279"/>
    </location>
</feature>
<dbReference type="GO" id="GO:0030424">
    <property type="term" value="C:axon"/>
    <property type="evidence" value="ECO:0007669"/>
    <property type="project" value="TreeGrafter"/>
</dbReference>
<dbReference type="GO" id="GO:0007165">
    <property type="term" value="P:signal transduction"/>
    <property type="evidence" value="ECO:0007669"/>
    <property type="project" value="UniProtKB-KW"/>
</dbReference>
<comment type="subcellular location">
    <subcellularLocation>
        <location evidence="1 8">Cell membrane</location>
        <topology evidence="1 8">Multi-pass membrane protein</topology>
    </subcellularLocation>
</comment>
<dbReference type="GO" id="GO:0008049">
    <property type="term" value="P:male courtship behavior"/>
    <property type="evidence" value="ECO:0007669"/>
    <property type="project" value="TreeGrafter"/>
</dbReference>
<dbReference type="Pfam" id="PF08395">
    <property type="entry name" value="7tm_7"/>
    <property type="match status" value="1"/>
</dbReference>
<evidence type="ECO:0000256" key="8">
    <source>
        <dbReference type="RuleBase" id="RU363108"/>
    </source>
</evidence>
<evidence type="ECO:0000256" key="3">
    <source>
        <dbReference type="ARBA" id="ARBA00022692"/>
    </source>
</evidence>
<name>A0A5E4NA61_9HEMI</name>
<keyword evidence="4 8" id="KW-1133">Transmembrane helix</keyword>
<dbReference type="GO" id="GO:0030425">
    <property type="term" value="C:dendrite"/>
    <property type="evidence" value="ECO:0007669"/>
    <property type="project" value="TreeGrafter"/>
</dbReference>
<sequence>MFELFWPAKCCDDLGVLFSVWLVASCVYSFARASKIKCILEKCDDLMSILTVPMFPRTVACMCAVAVIAYTCQRASNRFAEYEERIERYAVCFPMGVRKANARRVYTALVAAVYATVTVPANAYRIYLFCKLHEGWELIAFYVLLYGQNFVTCLSELRFLLYCFELFQHFQLINEEISAIKSKTIVANKYPLVLRSDEYRRAGNNVIGSATATKDDRGVPHRLKQYLLSKNIETLKVRHQFVSDAVRDLNELYDVQLGVTLFGLFLMTLFDIFDAISAAANDSAPPNRTKNSFLVHSWLTQYSFRFCVIVLTAHFTVKQASNSKTLITDVNHRFMDTHTKEELRLFLNELNTRSVQFTTFDFFNLNARLITSAIVAGTTYLVILLQFRI</sequence>
<dbReference type="GO" id="GO:0007635">
    <property type="term" value="P:chemosensory behavior"/>
    <property type="evidence" value="ECO:0007669"/>
    <property type="project" value="TreeGrafter"/>
</dbReference>
<comment type="caution">
    <text evidence="8">Lacks conserved residue(s) required for the propagation of feature annotation.</text>
</comment>
<dbReference type="EMBL" id="CABPRJ010001904">
    <property type="protein sequence ID" value="VVC40558.1"/>
    <property type="molecule type" value="Genomic_DNA"/>
</dbReference>
<dbReference type="PANTHER" id="PTHR21143:SF133">
    <property type="entry name" value="GUSTATORY AND PHEROMONE RECEPTOR 32A-RELATED"/>
    <property type="match status" value="1"/>
</dbReference>
<organism evidence="9 10">
    <name type="scientific">Cinara cedri</name>
    <dbReference type="NCBI Taxonomy" id="506608"/>
    <lineage>
        <taxon>Eukaryota</taxon>
        <taxon>Metazoa</taxon>
        <taxon>Ecdysozoa</taxon>
        <taxon>Arthropoda</taxon>
        <taxon>Hexapoda</taxon>
        <taxon>Insecta</taxon>
        <taxon>Pterygota</taxon>
        <taxon>Neoptera</taxon>
        <taxon>Paraneoptera</taxon>
        <taxon>Hemiptera</taxon>
        <taxon>Sternorrhyncha</taxon>
        <taxon>Aphidomorpha</taxon>
        <taxon>Aphidoidea</taxon>
        <taxon>Aphididae</taxon>
        <taxon>Lachninae</taxon>
        <taxon>Cinara</taxon>
    </lineage>
</organism>
<feature type="transmembrane region" description="Helical" evidence="8">
    <location>
        <begin position="105"/>
        <end position="127"/>
    </location>
</feature>
<dbReference type="GO" id="GO:0005886">
    <property type="term" value="C:plasma membrane"/>
    <property type="evidence" value="ECO:0007669"/>
    <property type="project" value="UniProtKB-SubCell"/>
</dbReference>
<keyword evidence="10" id="KW-1185">Reference proteome</keyword>